<evidence type="ECO:0000256" key="5">
    <source>
        <dbReference type="SAM" id="MobiDB-lite"/>
    </source>
</evidence>
<feature type="compositionally biased region" description="Basic and acidic residues" evidence="5">
    <location>
        <begin position="202"/>
        <end position="213"/>
    </location>
</feature>
<dbReference type="PANTHER" id="PTHR31791:SF4">
    <property type="entry name" value="FRIGIDA-LIKE PROTEIN 3"/>
    <property type="match status" value="1"/>
</dbReference>
<evidence type="ECO:0000256" key="4">
    <source>
        <dbReference type="RuleBase" id="RU364012"/>
    </source>
</evidence>
<name>Q84NF6_9CONI</name>
<comment type="similarity">
    <text evidence="1 4">Belongs to the Frigida family.</text>
</comment>
<dbReference type="InterPro" id="IPR012474">
    <property type="entry name" value="Frigida"/>
</dbReference>
<dbReference type="AlphaFoldDB" id="Q84NF6"/>
<reference evidence="6" key="1">
    <citation type="submission" date="2007-04" db="EMBL/GenBank/DDBJ databases">
        <title>Identification and characterization of proteins that interact with CnABI3, an ABI3 gene homolog from yellow cedar (Chamaecyparis nootkatensis).</title>
        <authorList>
            <person name="Zeng Y."/>
            <person name="Kermode A.R."/>
        </authorList>
    </citation>
    <scope>NUCLEOTIDE SEQUENCE</scope>
</reference>
<accession>Q84NF6</accession>
<protein>
    <recommendedName>
        <fullName evidence="4">FRIGIDA-like protein</fullName>
    </recommendedName>
</protein>
<organism evidence="6">
    <name type="scientific">Callitropsis nootkatensis</name>
    <name type="common">Alaska yellow cedar</name>
    <dbReference type="NCBI Taxonomy" id="85954"/>
    <lineage>
        <taxon>Eukaryota</taxon>
        <taxon>Viridiplantae</taxon>
        <taxon>Streptophyta</taxon>
        <taxon>Embryophyta</taxon>
        <taxon>Tracheophyta</taxon>
        <taxon>Spermatophyta</taxon>
        <taxon>Pinopsida</taxon>
        <taxon>Pinidae</taxon>
        <taxon>Conifers II</taxon>
        <taxon>Cupressales</taxon>
        <taxon>Cupressaceae</taxon>
        <taxon>Callitropsis</taxon>
    </lineage>
</organism>
<dbReference type="GO" id="GO:0030154">
    <property type="term" value="P:cell differentiation"/>
    <property type="evidence" value="ECO:0007669"/>
    <property type="project" value="UniProtKB-KW"/>
</dbReference>
<proteinExistence type="evidence at transcript level"/>
<dbReference type="PANTHER" id="PTHR31791">
    <property type="entry name" value="FRIGIDA-LIKE PROTEIN 3-RELATED"/>
    <property type="match status" value="1"/>
</dbReference>
<dbReference type="EMBL" id="AY268951">
    <property type="protein sequence ID" value="AAP31312.2"/>
    <property type="molecule type" value="mRNA"/>
</dbReference>
<evidence type="ECO:0000313" key="6">
    <source>
        <dbReference type="EMBL" id="AAP31312.2"/>
    </source>
</evidence>
<evidence type="ECO:0000256" key="3">
    <source>
        <dbReference type="ARBA" id="ARBA00023089"/>
    </source>
</evidence>
<evidence type="ECO:0000256" key="1">
    <source>
        <dbReference type="ARBA" id="ARBA00008956"/>
    </source>
</evidence>
<keyword evidence="2 4" id="KW-0221">Differentiation</keyword>
<dbReference type="Pfam" id="PF07899">
    <property type="entry name" value="Frigida"/>
    <property type="match status" value="1"/>
</dbReference>
<feature type="region of interest" description="Disordered" evidence="5">
    <location>
        <begin position="504"/>
        <end position="525"/>
    </location>
</feature>
<keyword evidence="3 4" id="KW-0287">Flowering</keyword>
<evidence type="ECO:0000256" key="2">
    <source>
        <dbReference type="ARBA" id="ARBA00022782"/>
    </source>
</evidence>
<gene>
    <name evidence="6" type="primary">AIP2</name>
</gene>
<feature type="compositionally biased region" description="Low complexity" evidence="5">
    <location>
        <begin position="647"/>
        <end position="672"/>
    </location>
</feature>
<feature type="region of interest" description="Disordered" evidence="5">
    <location>
        <begin position="637"/>
        <end position="672"/>
    </location>
</feature>
<keyword evidence="4" id="KW-0217">Developmental protein</keyword>
<sequence length="672" mass="73316">MYNSYLFGMEMTCLCCSDRFESISGMELIVTAMESTTLKKELLQKSFEELDAHKGVMENCTIQWKELDEHFSYIDEALKKRFEELLEKEKQFEAKTSETWKVLEKHDEVVAAKEQASLSRVQEEKDAAVATIQEACAKKQKEAPIDSSSKSDGDGENKVNDSPVVMDIESNVPVSVKEEKSPNLDAPKSGPASEVTPHPLSKVKEEKSSDSDAPKSGTASEVKPRPQLKQCCEQMDPKGLLEFLAENRESGTVLREEVPAGLRLSVDPARLVLNALEGFYPPNQGNKTEHGLAARRRSCILLLECLVPLLGSDHPEVASDIKEQAKMIADDWKSKLADVDIDASNGNSLEAQAFLQLLATFGISSEYDADELCKLVLSVSRRKQTPELCQSLGLEEKLPGVMDTLINNGKQIEAVNFAFTCGLVDTYPPVPLLKAYLKEARKAAQVKSGNTSVAAQNEANARELFALKAVVKCIEEHNLESEYPSDTLRKRVLQLEKAKTDKKRSADGIKSQYKKPRTNTAGGYLPTASGIDRSGVFATANAADMSLYRSADRVQYPSSVLSANSYNLPVQSGYDRSSQGIYGTSSLPRSYAYSSDNLGSSALGSGSYNAASYNAGSYNAASYNGASYNGASNYSSYPGSGLPPVHPTSTRPTSAYTSSTYPTSNYPSSYLQ</sequence>
<feature type="region of interest" description="Disordered" evidence="5">
    <location>
        <begin position="137"/>
        <end position="228"/>
    </location>
</feature>
<feature type="compositionally biased region" description="Basic and acidic residues" evidence="5">
    <location>
        <begin position="137"/>
        <end position="159"/>
    </location>
</feature>